<dbReference type="InterPro" id="IPR002716">
    <property type="entry name" value="PIN_dom"/>
</dbReference>
<dbReference type="SUPFAM" id="SSF88723">
    <property type="entry name" value="PIN domain-like"/>
    <property type="match status" value="1"/>
</dbReference>
<accession>A0ABZ2UVF5</accession>
<dbReference type="EMBL" id="CP150886">
    <property type="protein sequence ID" value="WZB88966.1"/>
    <property type="molecule type" value="Genomic_DNA"/>
</dbReference>
<protein>
    <submittedName>
        <fullName evidence="2">PIN domain-containing protein</fullName>
    </submittedName>
</protein>
<sequence>METSKHHLPLVFLDTNVIAAYLRGESPSSELFSPAVMKQVRLAINSVVLQELFFLAESSKNPEILDEIQEEVNVIPVNLQKAEEYLKYAANLRNRIAHSNDVLILSSAAECDYLVTYDKALSKALGSLSTSKPQVVTPEQLLSELGTKV</sequence>
<feature type="domain" description="PIN" evidence="1">
    <location>
        <begin position="11"/>
        <end position="123"/>
    </location>
</feature>
<dbReference type="Pfam" id="PF01850">
    <property type="entry name" value="PIN"/>
    <property type="match status" value="1"/>
</dbReference>
<dbReference type="Proteomes" id="UP001483337">
    <property type="component" value="Chromosome"/>
</dbReference>
<evidence type="ECO:0000313" key="3">
    <source>
        <dbReference type="Proteomes" id="UP001483337"/>
    </source>
</evidence>
<name>A0ABZ2UVF5_9CYAN</name>
<dbReference type="Gene3D" id="3.40.50.1010">
    <property type="entry name" value="5'-nuclease"/>
    <property type="match status" value="1"/>
</dbReference>
<evidence type="ECO:0000313" key="2">
    <source>
        <dbReference type="EMBL" id="WZB88966.1"/>
    </source>
</evidence>
<gene>
    <name evidence="2" type="ORF">WJM97_04610</name>
</gene>
<reference evidence="2 3" key="1">
    <citation type="submission" date="2024-04" db="EMBL/GenBank/DDBJ databases">
        <title>Okeanomitos corallinicola gen. &amp; sp. nov. (Nostocales, Cyanobacteria), a new toxic marine heterocyst-forming cyanobacterium from a coral reef.</title>
        <authorList>
            <person name="Li H."/>
            <person name="Li R."/>
            <person name="Kang J."/>
            <person name="Hii K.S."/>
            <person name="Mohamed H.F."/>
            <person name="Xu X."/>
            <person name="Luo Z."/>
        </authorList>
    </citation>
    <scope>NUCLEOTIDE SEQUENCE [LARGE SCALE GENOMIC DNA]</scope>
    <source>
        <strain evidence="2 3">TIOX110</strain>
    </source>
</reference>
<evidence type="ECO:0000259" key="1">
    <source>
        <dbReference type="Pfam" id="PF01850"/>
    </source>
</evidence>
<dbReference type="RefSeq" id="WP_353931871.1">
    <property type="nucleotide sequence ID" value="NZ_CP150886.1"/>
</dbReference>
<dbReference type="InterPro" id="IPR029060">
    <property type="entry name" value="PIN-like_dom_sf"/>
</dbReference>
<proteinExistence type="predicted"/>
<organism evidence="2 3">
    <name type="scientific">Okeanomitos corallinicola TIOX110</name>
    <dbReference type="NCBI Taxonomy" id="3133117"/>
    <lineage>
        <taxon>Bacteria</taxon>
        <taxon>Bacillati</taxon>
        <taxon>Cyanobacteriota</taxon>
        <taxon>Cyanophyceae</taxon>
        <taxon>Nostocales</taxon>
        <taxon>Aphanizomenonaceae</taxon>
        <taxon>Okeanomitos</taxon>
    </lineage>
</organism>
<keyword evidence="3" id="KW-1185">Reference proteome</keyword>